<organism evidence="2 3">
    <name type="scientific">Gigaspora margarita</name>
    <dbReference type="NCBI Taxonomy" id="4874"/>
    <lineage>
        <taxon>Eukaryota</taxon>
        <taxon>Fungi</taxon>
        <taxon>Fungi incertae sedis</taxon>
        <taxon>Mucoromycota</taxon>
        <taxon>Glomeromycotina</taxon>
        <taxon>Glomeromycetes</taxon>
        <taxon>Diversisporales</taxon>
        <taxon>Gigasporaceae</taxon>
        <taxon>Gigaspora</taxon>
    </lineage>
</organism>
<feature type="chain" id="PRO_5034954248" evidence="1">
    <location>
        <begin position="25"/>
        <end position="215"/>
    </location>
</feature>
<feature type="signal peptide" evidence="1">
    <location>
        <begin position="1"/>
        <end position="24"/>
    </location>
</feature>
<comment type="caution">
    <text evidence="2">The sequence shown here is derived from an EMBL/GenBank/DDBJ whole genome shotgun (WGS) entry which is preliminary data.</text>
</comment>
<dbReference type="AlphaFoldDB" id="A0A8H4ESE9"/>
<evidence type="ECO:0000313" key="3">
    <source>
        <dbReference type="Proteomes" id="UP000439903"/>
    </source>
</evidence>
<sequence length="215" mass="24137">MRSFNHFTVLFMIWLAVLNAFVNAYRPYKPTHPVVEKIGTVTEQPNTKIPANLTVPSGNCFKFLLYGCGEQIYQCVVSGRSSQWSAVGPDAYLVNNKKDPFTSKYEIGHHYWQKTPVNGGKITWQSIIKRDNSLVIAKLIAQSASPDGPQNIPWLITQSTSNQGKGAFEDITYVLRINPKGGVAPPVTQCGTTYKNGTLYRSHYTTEYWFYTASK</sequence>
<evidence type="ECO:0000256" key="1">
    <source>
        <dbReference type="SAM" id="SignalP"/>
    </source>
</evidence>
<name>A0A8H4ESE9_GIGMA</name>
<proteinExistence type="predicted"/>
<dbReference type="Proteomes" id="UP000439903">
    <property type="component" value="Unassembled WGS sequence"/>
</dbReference>
<protein>
    <submittedName>
        <fullName evidence="2">Putative exported protein</fullName>
    </submittedName>
</protein>
<dbReference type="InterPro" id="IPR021851">
    <property type="entry name" value="DUF3455"/>
</dbReference>
<dbReference type="Pfam" id="PF11937">
    <property type="entry name" value="DUF3455"/>
    <property type="match status" value="1"/>
</dbReference>
<accession>A0A8H4ESE9</accession>
<keyword evidence="3" id="KW-1185">Reference proteome</keyword>
<keyword evidence="1" id="KW-0732">Signal</keyword>
<reference evidence="2 3" key="1">
    <citation type="journal article" date="2019" name="Environ. Microbiol.">
        <title>At the nexus of three kingdoms: the genome of the mycorrhizal fungus Gigaspora margarita provides insights into plant, endobacterial and fungal interactions.</title>
        <authorList>
            <person name="Venice F."/>
            <person name="Ghignone S."/>
            <person name="Salvioli di Fossalunga A."/>
            <person name="Amselem J."/>
            <person name="Novero M."/>
            <person name="Xianan X."/>
            <person name="Sedzielewska Toro K."/>
            <person name="Morin E."/>
            <person name="Lipzen A."/>
            <person name="Grigoriev I.V."/>
            <person name="Henrissat B."/>
            <person name="Martin F.M."/>
            <person name="Bonfante P."/>
        </authorList>
    </citation>
    <scope>NUCLEOTIDE SEQUENCE [LARGE SCALE GENOMIC DNA]</scope>
    <source>
        <strain evidence="2 3">BEG34</strain>
    </source>
</reference>
<dbReference type="PANTHER" id="PTHR35567">
    <property type="entry name" value="MALATE DEHYDROGENASE (AFU_ORTHOLOGUE AFUA_2G13800)"/>
    <property type="match status" value="1"/>
</dbReference>
<dbReference type="OrthoDB" id="1859733at2759"/>
<dbReference type="EMBL" id="WTPW01000122">
    <property type="protein sequence ID" value="KAF0545010.1"/>
    <property type="molecule type" value="Genomic_DNA"/>
</dbReference>
<dbReference type="PANTHER" id="PTHR35567:SF1">
    <property type="entry name" value="CONSERVED FUNGAL PROTEIN (AFU_ORTHOLOGUE AFUA_1G14230)"/>
    <property type="match status" value="1"/>
</dbReference>
<evidence type="ECO:0000313" key="2">
    <source>
        <dbReference type="EMBL" id="KAF0545010.1"/>
    </source>
</evidence>
<gene>
    <name evidence="2" type="ORF">F8M41_002474</name>
</gene>